<dbReference type="WBParaSite" id="HPLM_0001421201-mRNA-1">
    <property type="protein sequence ID" value="HPLM_0001421201-mRNA-1"/>
    <property type="gene ID" value="HPLM_0001421201"/>
</dbReference>
<dbReference type="Proteomes" id="UP000268014">
    <property type="component" value="Unassembled WGS sequence"/>
</dbReference>
<protein>
    <submittedName>
        <fullName evidence="3">Spore coat protein</fullName>
    </submittedName>
</protein>
<organism evidence="3">
    <name type="scientific">Haemonchus placei</name>
    <name type="common">Barber's pole worm</name>
    <dbReference type="NCBI Taxonomy" id="6290"/>
    <lineage>
        <taxon>Eukaryota</taxon>
        <taxon>Metazoa</taxon>
        <taxon>Ecdysozoa</taxon>
        <taxon>Nematoda</taxon>
        <taxon>Chromadorea</taxon>
        <taxon>Rhabditida</taxon>
        <taxon>Rhabditina</taxon>
        <taxon>Rhabditomorpha</taxon>
        <taxon>Strongyloidea</taxon>
        <taxon>Trichostrongylidae</taxon>
        <taxon>Haemonchus</taxon>
    </lineage>
</organism>
<dbReference type="AlphaFoldDB" id="A0A0N4WRT1"/>
<accession>A0A0N4WRT1</accession>
<sequence length="88" mass="9066">MIAIYIVKSYRSHAIWSVTSILPASCGYGGYGRGYGGWGRGYGGYGGYPGYGFHRGGYYGGGPYGYGGYGGYGGRGFGAGLLTGLLFG</sequence>
<gene>
    <name evidence="1" type="ORF">HPLM_LOCUS14204</name>
</gene>
<reference evidence="1 2" key="2">
    <citation type="submission" date="2018-11" db="EMBL/GenBank/DDBJ databases">
        <authorList>
            <consortium name="Pathogen Informatics"/>
        </authorList>
    </citation>
    <scope>NUCLEOTIDE SEQUENCE [LARGE SCALE GENOMIC DNA]</scope>
    <source>
        <strain evidence="1 2">MHpl1</strain>
    </source>
</reference>
<evidence type="ECO:0000313" key="3">
    <source>
        <dbReference type="WBParaSite" id="HPLM_0001421201-mRNA-1"/>
    </source>
</evidence>
<name>A0A0N4WRT1_HAEPC</name>
<dbReference type="EMBL" id="UZAF01018483">
    <property type="protein sequence ID" value="VDO52171.1"/>
    <property type="molecule type" value="Genomic_DNA"/>
</dbReference>
<keyword evidence="2" id="KW-1185">Reference proteome</keyword>
<evidence type="ECO:0000313" key="2">
    <source>
        <dbReference type="Proteomes" id="UP000268014"/>
    </source>
</evidence>
<proteinExistence type="predicted"/>
<evidence type="ECO:0000313" key="1">
    <source>
        <dbReference type="EMBL" id="VDO52171.1"/>
    </source>
</evidence>
<reference evidence="3" key="1">
    <citation type="submission" date="2016-04" db="UniProtKB">
        <authorList>
            <consortium name="WormBaseParasite"/>
        </authorList>
    </citation>
    <scope>IDENTIFICATION</scope>
</reference>